<protein>
    <submittedName>
        <fullName evidence="1">Uncharacterized protein</fullName>
    </submittedName>
</protein>
<sequence length="72" mass="7591">MQVQMGQDDKAEGAVAVGEHVAAVEHALEELVACVERSDYSHPVIFAALRYLDSARAVLQAGVEAVPGLTAE</sequence>
<proteinExistence type="predicted"/>
<dbReference type="RefSeq" id="WP_171475839.1">
    <property type="nucleotide sequence ID" value="NZ_CP053452.2"/>
</dbReference>
<evidence type="ECO:0000313" key="1">
    <source>
        <dbReference type="EMBL" id="QJX01254.1"/>
    </source>
</evidence>
<evidence type="ECO:0000313" key="2">
    <source>
        <dbReference type="Proteomes" id="UP000503447"/>
    </source>
</evidence>
<dbReference type="KEGG" id="ftj:FTUN_8893"/>
<dbReference type="Proteomes" id="UP000503447">
    <property type="component" value="Chromosome"/>
</dbReference>
<reference evidence="2" key="1">
    <citation type="submission" date="2020-05" db="EMBL/GenBank/DDBJ databases">
        <title>Frigoriglobus tundricola gen. nov., sp. nov., a psychrotolerant cellulolytic planctomycete of the family Gemmataceae with two divergent copies of 16S rRNA gene.</title>
        <authorList>
            <person name="Kulichevskaya I.S."/>
            <person name="Ivanova A.A."/>
            <person name="Naumoff D.G."/>
            <person name="Beletsky A.V."/>
            <person name="Rijpstra W.I.C."/>
            <person name="Sinninghe Damste J.S."/>
            <person name="Mardanov A.V."/>
            <person name="Ravin N.V."/>
            <person name="Dedysh S.N."/>
        </authorList>
    </citation>
    <scope>NUCLEOTIDE SEQUENCE [LARGE SCALE GENOMIC DNA]</scope>
    <source>
        <strain evidence="2">PL17</strain>
    </source>
</reference>
<organism evidence="1 2">
    <name type="scientific">Frigoriglobus tundricola</name>
    <dbReference type="NCBI Taxonomy" id="2774151"/>
    <lineage>
        <taxon>Bacteria</taxon>
        <taxon>Pseudomonadati</taxon>
        <taxon>Planctomycetota</taxon>
        <taxon>Planctomycetia</taxon>
        <taxon>Gemmatales</taxon>
        <taxon>Gemmataceae</taxon>
        <taxon>Frigoriglobus</taxon>
    </lineage>
</organism>
<dbReference type="AlphaFoldDB" id="A0A6M5Z793"/>
<name>A0A6M5Z793_9BACT</name>
<keyword evidence="2" id="KW-1185">Reference proteome</keyword>
<dbReference type="EMBL" id="CP053452">
    <property type="protein sequence ID" value="QJX01254.1"/>
    <property type="molecule type" value="Genomic_DNA"/>
</dbReference>
<gene>
    <name evidence="1" type="ORF">FTUN_8893</name>
</gene>
<accession>A0A6M5Z793</accession>